<gene>
    <name evidence="1" type="ORF">BIV24_19595</name>
</gene>
<dbReference type="EMBL" id="MLYP01000050">
    <property type="protein sequence ID" value="OIJ89519.1"/>
    <property type="molecule type" value="Genomic_DNA"/>
</dbReference>
<dbReference type="AlphaFoldDB" id="A0A1S2P6S1"/>
<accession>A0A1S2P6S1</accession>
<reference evidence="1 2" key="1">
    <citation type="submission" date="2016-10" db="EMBL/GenBank/DDBJ databases">
        <title>Genome sequence of Streptomyces sp. MUSC 93.</title>
        <authorList>
            <person name="Lee L.-H."/>
            <person name="Ser H.-L."/>
            <person name="Law J.W.-F."/>
        </authorList>
    </citation>
    <scope>NUCLEOTIDE SEQUENCE [LARGE SCALE GENOMIC DNA]</scope>
    <source>
        <strain evidence="1 2">MUSC 93</strain>
    </source>
</reference>
<evidence type="ECO:0000313" key="2">
    <source>
        <dbReference type="Proteomes" id="UP000179935"/>
    </source>
</evidence>
<organism evidence="1 2">
    <name type="scientific">Streptomyces colonosanans</name>
    <dbReference type="NCBI Taxonomy" id="1428652"/>
    <lineage>
        <taxon>Bacteria</taxon>
        <taxon>Bacillati</taxon>
        <taxon>Actinomycetota</taxon>
        <taxon>Actinomycetes</taxon>
        <taxon>Kitasatosporales</taxon>
        <taxon>Streptomycetaceae</taxon>
        <taxon>Streptomyces</taxon>
    </lineage>
</organism>
<evidence type="ECO:0000313" key="1">
    <source>
        <dbReference type="EMBL" id="OIJ89519.1"/>
    </source>
</evidence>
<keyword evidence="2" id="KW-1185">Reference proteome</keyword>
<dbReference type="Proteomes" id="UP000179935">
    <property type="component" value="Unassembled WGS sequence"/>
</dbReference>
<protein>
    <submittedName>
        <fullName evidence="1">Uncharacterized protein</fullName>
    </submittedName>
</protein>
<comment type="caution">
    <text evidence="1">The sequence shown here is derived from an EMBL/GenBank/DDBJ whole genome shotgun (WGS) entry which is preliminary data.</text>
</comment>
<sequence>MEAPVRPPGRRSLHPTATSCAPLDVATRVPLHQVLGVLVVQDELPPREEDAALLDDDVRIVRRLRP</sequence>
<name>A0A1S2P6S1_9ACTN</name>
<proteinExistence type="predicted"/>